<dbReference type="PROSITE" id="PS50110">
    <property type="entry name" value="RESPONSE_REGULATORY"/>
    <property type="match status" value="1"/>
</dbReference>
<dbReference type="SMART" id="SM00387">
    <property type="entry name" value="HATPase_c"/>
    <property type="match status" value="1"/>
</dbReference>
<dbReference type="Gene3D" id="3.40.50.2300">
    <property type="match status" value="1"/>
</dbReference>
<feature type="domain" description="Histidine kinase" evidence="9">
    <location>
        <begin position="160"/>
        <end position="403"/>
    </location>
</feature>
<evidence type="ECO:0000259" key="10">
    <source>
        <dbReference type="PROSITE" id="PS50110"/>
    </source>
</evidence>
<reference evidence="12 13" key="1">
    <citation type="journal article" date="2015" name="Appl. Environ. Microbiol.">
        <title>Aerobic and Anaerobic Thiosulfate Oxidation by a Cold-Adapted, Subglacial Chemoautotroph.</title>
        <authorList>
            <person name="Harrold Z.R."/>
            <person name="Skidmore M.L."/>
            <person name="Hamilton T.L."/>
            <person name="Desch L."/>
            <person name="Amada K."/>
            <person name="van Gelder W."/>
            <person name="Glover K."/>
            <person name="Roden E.E."/>
            <person name="Boyd E.S."/>
        </authorList>
    </citation>
    <scope>NUCLEOTIDE SEQUENCE [LARGE SCALE GENOMIC DNA]</scope>
    <source>
        <strain evidence="12 13">RG</strain>
    </source>
</reference>
<dbReference type="GO" id="GO:0004673">
    <property type="term" value="F:protein histidine kinase activity"/>
    <property type="evidence" value="ECO:0007669"/>
    <property type="project" value="UniProtKB-EC"/>
</dbReference>
<dbReference type="InterPro" id="IPR036890">
    <property type="entry name" value="HATPase_C_sf"/>
</dbReference>
<dbReference type="Proteomes" id="UP000064243">
    <property type="component" value="Unassembled WGS sequence"/>
</dbReference>
<evidence type="ECO:0000256" key="2">
    <source>
        <dbReference type="ARBA" id="ARBA00012438"/>
    </source>
</evidence>
<dbReference type="GO" id="GO:0000160">
    <property type="term" value="P:phosphorelay signal transduction system"/>
    <property type="evidence" value="ECO:0007669"/>
    <property type="project" value="InterPro"/>
</dbReference>
<dbReference type="PATRIC" id="fig|36861.3.peg.3225"/>
<name>A0A106BEQ5_THIDE</name>
<evidence type="ECO:0000256" key="3">
    <source>
        <dbReference type="ARBA" id="ARBA00021495"/>
    </source>
</evidence>
<dbReference type="SUPFAM" id="SSF52172">
    <property type="entry name" value="CheY-like"/>
    <property type="match status" value="1"/>
</dbReference>
<dbReference type="EC" id="2.7.13.3" evidence="2"/>
<dbReference type="PRINTS" id="PR00344">
    <property type="entry name" value="BCTRLSENSOR"/>
</dbReference>
<feature type="non-terminal residue" evidence="12">
    <location>
        <position position="1"/>
    </location>
</feature>
<keyword evidence="6" id="KW-0418">Kinase</keyword>
<evidence type="ECO:0000256" key="6">
    <source>
        <dbReference type="ARBA" id="ARBA00022777"/>
    </source>
</evidence>
<dbReference type="FunFam" id="3.30.565.10:FF:000016">
    <property type="entry name" value="Chemotaxis protein CheA, putative"/>
    <property type="match status" value="1"/>
</dbReference>
<dbReference type="Pfam" id="PF00072">
    <property type="entry name" value="Response_reg"/>
    <property type="match status" value="1"/>
</dbReference>
<dbReference type="PROSITE" id="PS50109">
    <property type="entry name" value="HIS_KIN"/>
    <property type="match status" value="1"/>
</dbReference>
<evidence type="ECO:0000256" key="4">
    <source>
        <dbReference type="ARBA" id="ARBA00022553"/>
    </source>
</evidence>
<gene>
    <name evidence="12" type="ORF">ABW22_16335</name>
</gene>
<dbReference type="SUPFAM" id="SSF55874">
    <property type="entry name" value="ATPase domain of HSP90 chaperone/DNA topoisomerase II/histidine kinase"/>
    <property type="match status" value="1"/>
</dbReference>
<keyword evidence="13" id="KW-1185">Reference proteome</keyword>
<dbReference type="Pfam" id="PF02518">
    <property type="entry name" value="HATPase_c"/>
    <property type="match status" value="1"/>
</dbReference>
<organism evidence="12 13">
    <name type="scientific">Thiobacillus denitrificans</name>
    <dbReference type="NCBI Taxonomy" id="36861"/>
    <lineage>
        <taxon>Bacteria</taxon>
        <taxon>Pseudomonadati</taxon>
        <taxon>Pseudomonadota</taxon>
        <taxon>Betaproteobacteria</taxon>
        <taxon>Nitrosomonadales</taxon>
        <taxon>Thiobacillaceae</taxon>
        <taxon>Thiobacillus</taxon>
    </lineage>
</organism>
<comment type="caution">
    <text evidence="12">The sequence shown here is derived from an EMBL/GenBank/DDBJ whole genome shotgun (WGS) entry which is preliminary data.</text>
</comment>
<protein>
    <recommendedName>
        <fullName evidence="3">Chemotaxis protein CheA</fullName>
        <ecNumber evidence="2">2.7.13.3</ecNumber>
    </recommendedName>
</protein>
<proteinExistence type="predicted"/>
<evidence type="ECO:0000256" key="5">
    <source>
        <dbReference type="ARBA" id="ARBA00022679"/>
    </source>
</evidence>
<evidence type="ECO:0000313" key="13">
    <source>
        <dbReference type="Proteomes" id="UP000064243"/>
    </source>
</evidence>
<dbReference type="InterPro" id="IPR001789">
    <property type="entry name" value="Sig_transdc_resp-reg_receiver"/>
</dbReference>
<dbReference type="PANTHER" id="PTHR43395">
    <property type="entry name" value="SENSOR HISTIDINE KINASE CHEA"/>
    <property type="match status" value="1"/>
</dbReference>
<dbReference type="InterPro" id="IPR003594">
    <property type="entry name" value="HATPase_dom"/>
</dbReference>
<keyword evidence="4 8" id="KW-0597">Phosphoprotein</keyword>
<feature type="modified residue" description="4-aspartylphosphate" evidence="8">
    <location>
        <position position="610"/>
    </location>
</feature>
<dbReference type="InterPro" id="IPR005467">
    <property type="entry name" value="His_kinase_dom"/>
</dbReference>
<dbReference type="Gene3D" id="2.30.30.40">
    <property type="entry name" value="SH3 Domains"/>
    <property type="match status" value="1"/>
</dbReference>
<evidence type="ECO:0000256" key="7">
    <source>
        <dbReference type="ARBA" id="ARBA00035100"/>
    </source>
</evidence>
<evidence type="ECO:0000256" key="8">
    <source>
        <dbReference type="PROSITE-ProRule" id="PRU00169"/>
    </source>
</evidence>
<dbReference type="GO" id="GO:0006935">
    <property type="term" value="P:chemotaxis"/>
    <property type="evidence" value="ECO:0007669"/>
    <property type="project" value="InterPro"/>
</dbReference>
<dbReference type="InterPro" id="IPR036061">
    <property type="entry name" value="CheW-like_dom_sf"/>
</dbReference>
<evidence type="ECO:0000313" key="12">
    <source>
        <dbReference type="EMBL" id="KVW91102.1"/>
    </source>
</evidence>
<dbReference type="InterPro" id="IPR004358">
    <property type="entry name" value="Sig_transdc_His_kin-like_C"/>
</dbReference>
<dbReference type="OrthoDB" id="9803176at2"/>
<dbReference type="PROSITE" id="PS50851">
    <property type="entry name" value="CHEW"/>
    <property type="match status" value="1"/>
</dbReference>
<dbReference type="SUPFAM" id="SSF50341">
    <property type="entry name" value="CheW-like"/>
    <property type="match status" value="1"/>
</dbReference>
<dbReference type="AlphaFoldDB" id="A0A106BEQ5"/>
<evidence type="ECO:0000259" key="9">
    <source>
        <dbReference type="PROSITE" id="PS50109"/>
    </source>
</evidence>
<feature type="domain" description="Response regulatory" evidence="10">
    <location>
        <begin position="561"/>
        <end position="677"/>
    </location>
</feature>
<dbReference type="InterPro" id="IPR051315">
    <property type="entry name" value="Bact_Chemotaxis_CheA"/>
</dbReference>
<comment type="function">
    <text evidence="7">Involved in the transmission of sensory signals from the chemoreceptors to the flagellar motors. CheA is autophosphorylated; it can transfer its phosphate group to either CheB or CheY.</text>
</comment>
<dbReference type="Pfam" id="PF01584">
    <property type="entry name" value="CheW"/>
    <property type="match status" value="1"/>
</dbReference>
<comment type="catalytic activity">
    <reaction evidence="1">
        <text>ATP + protein L-histidine = ADP + protein N-phospho-L-histidine.</text>
        <dbReference type="EC" id="2.7.13.3"/>
    </reaction>
</comment>
<dbReference type="SMART" id="SM00260">
    <property type="entry name" value="CheW"/>
    <property type="match status" value="1"/>
</dbReference>
<sequence length="678" mass="72752">RVAATLALFDLLHQTLEALRGLLDSAGQAKAGPQKQAVAALVRRLEAALQGAPPVVQDVLSLPFAASGEPGASPDPAAGLQTSSRGAGTIRVRTAKLDAVMRQTEELLAPRLAAGERARELRELGTTLAVWKKELAKVRPAMRAVERSFGQSQKTNGNAIAQRELTKLLEYLDAEPPLMKLLEDRLAKLERSAAHDHRALSAMVDGLLHDVKEMHMLPFSSLLEAFPGLARELARDQGKQVELAIRGDEIEIDRRILEQIKDPLVHLFRNCVDHGVERPAAREQKGKPAHAMLTIAVAHKDGSKVEILVVDDGPGIDVAKVKAAVGKLGMMSAEELEKLNEREALALVFQSGVSTSPIVTELSGRGLGLAIVRERVERLGGTITLETQPDRGTSFRIVLPLTLAMFRGVLVRTGGRVFIIPAISVERVALVTAKDIRTVENRETIALDGQALSLAHLADVLEIPRAPGESADHVQVVVLGLDAGRIAFRVDAVLAEQEVLVKGLGRQLKRVRNLAGASVLGTGQVVPVLNVPDLMASAMRPAASPLVSVAGEPHAPAAKRAILVAEDSITSRALIKNILESAGYSVTTAVDGVDAYTALKTGVFDLVVSDVEMPRMDGFDLTAKLRSDKRLAQLPVVLVTALGSSEHRERGIDVGANAYIVKRSFDQSNLLEVIRRLL</sequence>
<dbReference type="PANTHER" id="PTHR43395:SF1">
    <property type="entry name" value="CHEMOTAXIS PROTEIN CHEA"/>
    <property type="match status" value="1"/>
</dbReference>
<dbReference type="EMBL" id="LDUG01000063">
    <property type="protein sequence ID" value="KVW91102.1"/>
    <property type="molecule type" value="Genomic_DNA"/>
</dbReference>
<dbReference type="InterPro" id="IPR002545">
    <property type="entry name" value="CheW-lke_dom"/>
</dbReference>
<dbReference type="InterPro" id="IPR011006">
    <property type="entry name" value="CheY-like_superfamily"/>
</dbReference>
<accession>A0A106BEQ5</accession>
<feature type="domain" description="CheW-like" evidence="11">
    <location>
        <begin position="405"/>
        <end position="540"/>
    </location>
</feature>
<keyword evidence="5" id="KW-0808">Transferase</keyword>
<dbReference type="RefSeq" id="WP_059759421.1">
    <property type="nucleotide sequence ID" value="NZ_LDUG01000063.1"/>
</dbReference>
<evidence type="ECO:0000259" key="11">
    <source>
        <dbReference type="PROSITE" id="PS50851"/>
    </source>
</evidence>
<dbReference type="SMART" id="SM00448">
    <property type="entry name" value="REC"/>
    <property type="match status" value="1"/>
</dbReference>
<evidence type="ECO:0000256" key="1">
    <source>
        <dbReference type="ARBA" id="ARBA00000085"/>
    </source>
</evidence>
<dbReference type="Gene3D" id="3.30.565.10">
    <property type="entry name" value="Histidine kinase-like ATPase, C-terminal domain"/>
    <property type="match status" value="1"/>
</dbReference>